<keyword evidence="1" id="KW-0472">Membrane</keyword>
<evidence type="ECO:0000259" key="2">
    <source>
        <dbReference type="Pfam" id="PF03703"/>
    </source>
</evidence>
<feature type="transmembrane region" description="Helical" evidence="1">
    <location>
        <begin position="45"/>
        <end position="67"/>
    </location>
</feature>
<dbReference type="EMBL" id="QTLC01000049">
    <property type="protein sequence ID" value="RDY70265.1"/>
    <property type="molecule type" value="Genomic_DNA"/>
</dbReference>
<feature type="domain" description="YdbS-like PH" evidence="2">
    <location>
        <begin position="66"/>
        <end position="148"/>
    </location>
</feature>
<name>A0A3D8VLP9_9BACI</name>
<keyword evidence="1" id="KW-1133">Transmembrane helix</keyword>
<dbReference type="InterPro" id="IPR014529">
    <property type="entry name" value="UCP026631"/>
</dbReference>
<evidence type="ECO:0000313" key="4">
    <source>
        <dbReference type="Proteomes" id="UP000257032"/>
    </source>
</evidence>
<comment type="caution">
    <text evidence="3">The sequence shown here is derived from an EMBL/GenBank/DDBJ whole genome shotgun (WGS) entry which is preliminary data.</text>
</comment>
<dbReference type="AlphaFoldDB" id="A0A3D8VLP9"/>
<evidence type="ECO:0000256" key="1">
    <source>
        <dbReference type="SAM" id="Phobius"/>
    </source>
</evidence>
<dbReference type="PANTHER" id="PTHR34473:SF2">
    <property type="entry name" value="UPF0699 TRANSMEMBRANE PROTEIN YDBT"/>
    <property type="match status" value="1"/>
</dbReference>
<dbReference type="InterPro" id="IPR005182">
    <property type="entry name" value="YdbS-like_PH"/>
</dbReference>
<feature type="transmembrane region" description="Helical" evidence="1">
    <location>
        <begin position="189"/>
        <end position="210"/>
    </location>
</feature>
<keyword evidence="1" id="KW-0812">Transmembrane</keyword>
<gene>
    <name evidence="3" type="ORF">DXT76_14355</name>
</gene>
<feature type="transmembrane region" description="Helical" evidence="1">
    <location>
        <begin position="21"/>
        <end position="39"/>
    </location>
</feature>
<accession>A0A3D8VLP9</accession>
<feature type="domain" description="YdbS-like PH" evidence="2">
    <location>
        <begin position="410"/>
        <end position="487"/>
    </location>
</feature>
<dbReference type="PANTHER" id="PTHR34473">
    <property type="entry name" value="UPF0699 TRANSMEMBRANE PROTEIN YDBS"/>
    <property type="match status" value="1"/>
</dbReference>
<dbReference type="Proteomes" id="UP000257032">
    <property type="component" value="Unassembled WGS sequence"/>
</dbReference>
<protein>
    <recommendedName>
        <fullName evidence="2">YdbS-like PH domain-containing protein</fullName>
    </recommendedName>
</protein>
<proteinExistence type="predicted"/>
<organism evidence="3 4">
    <name type="scientific">Halobacillus trueperi</name>
    <dbReference type="NCBI Taxonomy" id="156205"/>
    <lineage>
        <taxon>Bacteria</taxon>
        <taxon>Bacillati</taxon>
        <taxon>Bacillota</taxon>
        <taxon>Bacilli</taxon>
        <taxon>Bacillales</taxon>
        <taxon>Bacillaceae</taxon>
        <taxon>Halobacillus</taxon>
    </lineage>
</organism>
<dbReference type="Pfam" id="PF03703">
    <property type="entry name" value="bPH_2"/>
    <property type="match status" value="3"/>
</dbReference>
<dbReference type="PIRSF" id="PIRSF026631">
    <property type="entry name" value="UCP026631"/>
    <property type="match status" value="1"/>
</dbReference>
<reference evidence="3 4" key="1">
    <citation type="submission" date="2018-08" db="EMBL/GenBank/DDBJ databases">
        <title>Genome sequence of strict halophilic Halobacillus trueperi SS1 isolated from Lunsu, a salty water body of North West Himalayas.</title>
        <authorList>
            <person name="Gupta S."/>
            <person name="Sharma P."/>
            <person name="Dev K."/>
            <person name="Baumler D."/>
            <person name="Sourirajan A."/>
        </authorList>
    </citation>
    <scope>NUCLEOTIDE SEQUENCE [LARGE SCALE GENOMIC DNA]</scope>
    <source>
        <strain evidence="3 4">SS1</strain>
    </source>
</reference>
<evidence type="ECO:0000313" key="3">
    <source>
        <dbReference type="EMBL" id="RDY70265.1"/>
    </source>
</evidence>
<sequence>MMFEPKRLHPISAIINFVKTLKDAALPLIIVLVLNGNIFSGEVDWIPLLIWIGVLLLVLGSGIIRWLRFTYRMEEGELRIEYGLIFRKKRYIPIDRIQSLDFSEGIFHRPLNLVKVSVETAGSTGNEKAEAELTAIRREEADSLEEAIFQEKKRRNGRQDDETWDTEEVQAEMEEPKREKVYAMSMKEIVMMAITSGGAGVVISGVAVFYSQFMDLLPVGTIYNEILDWIQIGVLVIAFTALVILLVAYGISIVMTILRYANFSVFIDEDDLIITRGWLEKKQMTIPLNRIQGIRMEENLIRQPLGYASVTLISAGGSVLKNDEHQLRLLPMIKKAEVGEILKKVLPDYDVVDDFHQPPKRSLFRYILRHSWFGFLASIPISIFFFPYGLLSIVAGCFLAVLGWLAFHDAGWNILGDQLTLRSRGIIKQTYLMKKYRIQASYEKQTYFQKRAHLSSIEVMLTSGGGRSLASCYYLEKKDTEEMMEWYRIKRAGEKPSEE</sequence>
<feature type="domain" description="YdbS-like PH" evidence="2">
    <location>
        <begin position="260"/>
        <end position="342"/>
    </location>
</feature>
<feature type="transmembrane region" description="Helical" evidence="1">
    <location>
        <begin position="393"/>
        <end position="415"/>
    </location>
</feature>
<feature type="transmembrane region" description="Helical" evidence="1">
    <location>
        <begin position="230"/>
        <end position="258"/>
    </location>
</feature>